<dbReference type="Gramene" id="rna33311">
    <property type="protein sequence ID" value="RHN57728.1"/>
    <property type="gene ID" value="gene33311"/>
</dbReference>
<dbReference type="AlphaFoldDB" id="A0A396HYZ5"/>
<protein>
    <submittedName>
        <fullName evidence="1">Uncharacterized protein</fullName>
    </submittedName>
</protein>
<comment type="caution">
    <text evidence="1">The sequence shown here is derived from an EMBL/GenBank/DDBJ whole genome shotgun (WGS) entry which is preliminary data.</text>
</comment>
<accession>A0A396HYZ5</accession>
<gene>
    <name evidence="1" type="ORF">MtrunA17_Chr5g0443571</name>
</gene>
<proteinExistence type="predicted"/>
<sequence length="72" mass="8403">MLAECRLLFDGVFVQANILDRWLWDPDIHDGYTVRGAYRILSTPMLSNLDTNSDHIWHKQVPRKVSMLLGVY</sequence>
<dbReference type="Proteomes" id="UP000265566">
    <property type="component" value="Chromosome 5"/>
</dbReference>
<evidence type="ECO:0000313" key="1">
    <source>
        <dbReference type="EMBL" id="RHN57728.1"/>
    </source>
</evidence>
<organism evidence="1">
    <name type="scientific">Medicago truncatula</name>
    <name type="common">Barrel medic</name>
    <name type="synonym">Medicago tribuloides</name>
    <dbReference type="NCBI Taxonomy" id="3880"/>
    <lineage>
        <taxon>Eukaryota</taxon>
        <taxon>Viridiplantae</taxon>
        <taxon>Streptophyta</taxon>
        <taxon>Embryophyta</taxon>
        <taxon>Tracheophyta</taxon>
        <taxon>Spermatophyta</taxon>
        <taxon>Magnoliopsida</taxon>
        <taxon>eudicotyledons</taxon>
        <taxon>Gunneridae</taxon>
        <taxon>Pentapetalae</taxon>
        <taxon>rosids</taxon>
        <taxon>fabids</taxon>
        <taxon>Fabales</taxon>
        <taxon>Fabaceae</taxon>
        <taxon>Papilionoideae</taxon>
        <taxon>50 kb inversion clade</taxon>
        <taxon>NPAAA clade</taxon>
        <taxon>Hologalegina</taxon>
        <taxon>IRL clade</taxon>
        <taxon>Trifolieae</taxon>
        <taxon>Medicago</taxon>
    </lineage>
</organism>
<name>A0A396HYZ5_MEDTR</name>
<dbReference type="EMBL" id="PSQE01000005">
    <property type="protein sequence ID" value="RHN57728.1"/>
    <property type="molecule type" value="Genomic_DNA"/>
</dbReference>
<reference evidence="1" key="1">
    <citation type="journal article" date="2018" name="Nat. Plants">
        <title>Whole-genome landscape of Medicago truncatula symbiotic genes.</title>
        <authorList>
            <person name="Pecrix Y."/>
            <person name="Gamas P."/>
            <person name="Carrere S."/>
        </authorList>
    </citation>
    <scope>NUCLEOTIDE SEQUENCE</scope>
    <source>
        <tissue evidence="1">Leaves</tissue>
    </source>
</reference>